<evidence type="ECO:0000256" key="5">
    <source>
        <dbReference type="ARBA" id="ARBA00022989"/>
    </source>
</evidence>
<keyword evidence="4" id="KW-0812">Transmembrane</keyword>
<evidence type="ECO:0000256" key="8">
    <source>
        <dbReference type="ARBA" id="ARBA00023180"/>
    </source>
</evidence>
<keyword evidence="9" id="KW-0735">Signal-anchor</keyword>
<sequence>MTVIVFYFSFLSGTGDFATFNEFVSYLINTSPQEYNLHWQRYRHLCGPCAVEYDVIGKQETIDEDSR</sequence>
<evidence type="ECO:0000256" key="6">
    <source>
        <dbReference type="ARBA" id="ARBA00023034"/>
    </source>
</evidence>
<dbReference type="Pfam" id="PF03567">
    <property type="entry name" value="Sulfotransfer_2"/>
    <property type="match status" value="1"/>
</dbReference>
<comment type="similarity">
    <text evidence="2 9">Belongs to the sulfotransferase 2 family.</text>
</comment>
<evidence type="ECO:0000256" key="1">
    <source>
        <dbReference type="ARBA" id="ARBA00004323"/>
    </source>
</evidence>
<keyword evidence="8 9" id="KW-0325">Glycoprotein</keyword>
<keyword evidence="3 9" id="KW-0808">Transferase</keyword>
<proteinExistence type="inferred from homology"/>
<evidence type="ECO:0000256" key="9">
    <source>
        <dbReference type="RuleBase" id="RU364020"/>
    </source>
</evidence>
<keyword evidence="7" id="KW-0472">Membrane</keyword>
<dbReference type="EC" id="2.8.2.-" evidence="9"/>
<keyword evidence="6 9" id="KW-0333">Golgi apparatus</keyword>
<dbReference type="InterPro" id="IPR018011">
    <property type="entry name" value="Carb_sulfotrans_8-10"/>
</dbReference>
<dbReference type="PANTHER" id="PTHR12137:SF54">
    <property type="entry name" value="CARBOHYDRATE SULFOTRANSFERASE"/>
    <property type="match status" value="1"/>
</dbReference>
<evidence type="ECO:0000256" key="4">
    <source>
        <dbReference type="ARBA" id="ARBA00022692"/>
    </source>
</evidence>
<dbReference type="EMBL" id="CAWYQH010000130">
    <property type="protein sequence ID" value="CAK8692738.1"/>
    <property type="molecule type" value="Genomic_DNA"/>
</dbReference>
<reference evidence="10 11" key="1">
    <citation type="submission" date="2024-02" db="EMBL/GenBank/DDBJ databases">
        <authorList>
            <person name="Daric V."/>
            <person name="Darras S."/>
        </authorList>
    </citation>
    <scope>NUCLEOTIDE SEQUENCE [LARGE SCALE GENOMIC DNA]</scope>
</reference>
<evidence type="ECO:0000256" key="7">
    <source>
        <dbReference type="ARBA" id="ARBA00023136"/>
    </source>
</evidence>
<dbReference type="PANTHER" id="PTHR12137">
    <property type="entry name" value="CARBOHYDRATE SULFOTRANSFERASE"/>
    <property type="match status" value="1"/>
</dbReference>
<comment type="subcellular location">
    <subcellularLocation>
        <location evidence="1 9">Golgi apparatus membrane</location>
        <topology evidence="1 9">Single-pass type II membrane protein</topology>
    </subcellularLocation>
</comment>
<keyword evidence="5" id="KW-1133">Transmembrane helix</keyword>
<name>A0ABP0GLX6_CLALP</name>
<comment type="caution">
    <text evidence="10">The sequence shown here is derived from an EMBL/GenBank/DDBJ whole genome shotgun (WGS) entry which is preliminary data.</text>
</comment>
<protein>
    <recommendedName>
        <fullName evidence="9">Carbohydrate sulfotransferase</fullName>
        <ecNumber evidence="9">2.8.2.-</ecNumber>
    </recommendedName>
</protein>
<evidence type="ECO:0000256" key="3">
    <source>
        <dbReference type="ARBA" id="ARBA00022679"/>
    </source>
</evidence>
<organism evidence="10 11">
    <name type="scientific">Clavelina lepadiformis</name>
    <name type="common">Light-bulb sea squirt</name>
    <name type="synonym">Ascidia lepadiformis</name>
    <dbReference type="NCBI Taxonomy" id="159417"/>
    <lineage>
        <taxon>Eukaryota</taxon>
        <taxon>Metazoa</taxon>
        <taxon>Chordata</taxon>
        <taxon>Tunicata</taxon>
        <taxon>Ascidiacea</taxon>
        <taxon>Aplousobranchia</taxon>
        <taxon>Clavelinidae</taxon>
        <taxon>Clavelina</taxon>
    </lineage>
</organism>
<keyword evidence="9" id="KW-0119">Carbohydrate metabolism</keyword>
<evidence type="ECO:0000313" key="10">
    <source>
        <dbReference type="EMBL" id="CAK8692738.1"/>
    </source>
</evidence>
<gene>
    <name evidence="10" type="ORF">CVLEPA_LOCUS25984</name>
</gene>
<dbReference type="Proteomes" id="UP001642483">
    <property type="component" value="Unassembled WGS sequence"/>
</dbReference>
<dbReference type="InterPro" id="IPR005331">
    <property type="entry name" value="Sulfotransferase"/>
</dbReference>
<accession>A0ABP0GLX6</accession>
<keyword evidence="11" id="KW-1185">Reference proteome</keyword>
<evidence type="ECO:0000313" key="11">
    <source>
        <dbReference type="Proteomes" id="UP001642483"/>
    </source>
</evidence>
<evidence type="ECO:0000256" key="2">
    <source>
        <dbReference type="ARBA" id="ARBA00006339"/>
    </source>
</evidence>